<evidence type="ECO:0000313" key="1">
    <source>
        <dbReference type="EMBL" id="KAL1610831.1"/>
    </source>
</evidence>
<accession>A0ABR3S2B6</accession>
<name>A0ABR3S2B6_9PLEO</name>
<keyword evidence="2" id="KW-1185">Reference proteome</keyword>
<comment type="caution">
    <text evidence="1">The sequence shown here is derived from an EMBL/GenBank/DDBJ whole genome shotgun (WGS) entry which is preliminary data.</text>
</comment>
<evidence type="ECO:0000313" key="2">
    <source>
        <dbReference type="Proteomes" id="UP001521785"/>
    </source>
</evidence>
<dbReference type="EMBL" id="JAKJXO020000002">
    <property type="protein sequence ID" value="KAL1610831.1"/>
    <property type="molecule type" value="Genomic_DNA"/>
</dbReference>
<dbReference type="Proteomes" id="UP001521785">
    <property type="component" value="Unassembled WGS sequence"/>
</dbReference>
<reference evidence="1 2" key="1">
    <citation type="submission" date="2024-02" db="EMBL/GenBank/DDBJ databases">
        <title>De novo assembly and annotation of 12 fungi associated with fruit tree decline syndrome in Ontario, Canada.</title>
        <authorList>
            <person name="Sulman M."/>
            <person name="Ellouze W."/>
            <person name="Ilyukhin E."/>
        </authorList>
    </citation>
    <scope>NUCLEOTIDE SEQUENCE [LARGE SCALE GENOMIC DNA]</scope>
    <source>
        <strain evidence="1 2">M42-189</strain>
    </source>
</reference>
<organism evidence="1 2">
    <name type="scientific">Paraconiothyrium brasiliense</name>
    <dbReference type="NCBI Taxonomy" id="300254"/>
    <lineage>
        <taxon>Eukaryota</taxon>
        <taxon>Fungi</taxon>
        <taxon>Dikarya</taxon>
        <taxon>Ascomycota</taxon>
        <taxon>Pezizomycotina</taxon>
        <taxon>Dothideomycetes</taxon>
        <taxon>Pleosporomycetidae</taxon>
        <taxon>Pleosporales</taxon>
        <taxon>Massarineae</taxon>
        <taxon>Didymosphaeriaceae</taxon>
        <taxon>Paraconiothyrium</taxon>
    </lineage>
</organism>
<proteinExistence type="predicted"/>
<gene>
    <name evidence="1" type="primary">SPC98_1</name>
    <name evidence="1" type="ORF">SLS60_002502</name>
</gene>
<sequence length="89" mass="10244">MSNTQHGRVVMASFNRERVEHALNELLVRIVPEDPDEDEDVANERYDIAYDHAYRELSGAGELPVVADISHVASQIDRRCENEFYLAER</sequence>
<protein>
    <submittedName>
        <fullName evidence="1">Microtubule-nucleating Tub4p (Gamma-tubulin) complex component</fullName>
    </submittedName>
</protein>